<dbReference type="OrthoDB" id="3691606at2759"/>
<gene>
    <name evidence="2" type="ORF">EJ02DRAFT_428116</name>
</gene>
<dbReference type="EMBL" id="ML976236">
    <property type="protein sequence ID" value="KAF1935773.1"/>
    <property type="molecule type" value="Genomic_DNA"/>
</dbReference>
<protein>
    <submittedName>
        <fullName evidence="2">Uncharacterized protein</fullName>
    </submittedName>
</protein>
<evidence type="ECO:0000256" key="1">
    <source>
        <dbReference type="SAM" id="MobiDB-lite"/>
    </source>
</evidence>
<evidence type="ECO:0000313" key="2">
    <source>
        <dbReference type="EMBL" id="KAF1935773.1"/>
    </source>
</evidence>
<sequence>MLNSTAPFPSATALARKTQAASNLPLSSVAQTLTRHLFGEILLPPLLQKYSAVMFAFAGSVAVASGLYSFFQKDKNNRTKMQLAFFHVVLLLENMTNFQERIQDPQTLTASIKTEVKRIVHVHLTQAQGEAARRELKRNIWTVVDERRMEHVKRRKDSANTDQVEQALSERTGDRDLRTLYQRPIPEIVVSSPASTADSQDELEGEEEEGEKADISMLDIDHHSPTHAKSSERGDLEQYNSSIQLPLTLSSPIFPTPAQQFSSVQGYSTYKFPSVSYSDGKVSSSPTPLPRPKKLTSRRGFGTSYDYGTPPPRPTNPSPRHGNVASHDDDNTPPPQPKNPTPSSGFGLSYDNHDLSSSSSSFSSTNNSPTEQAHAQQPRPRPTNTIDPAVIRVWDPTKFANRLYQSPVLSRHKAGKRNIVLGPRPTKGTWLYSIRERKYPQASHVPGTTEYRVNETGKFHAEVDTARKERWTLRREEGLLKGMLKPNMGVMLVQQEKVDETFNDTEVEMDLDLDMGEAWSALLLSLSDEGDEDDLEKVHTPKAFPSSTVVPSIQSHPWASEISHPVSSSPNEAHTPEEITPPFIEAEKLPSLPSSEDMLTAPVSQAVRNVSPPPREIQMHARVSASPERIVVGSSPIVLIGSSTPKSATQSPPQNRRGRGRQRRTPSRAQPKTPATDGKPETTVSEVRRSARLSALKKREAA</sequence>
<feature type="compositionally biased region" description="Basic and acidic residues" evidence="1">
    <location>
        <begin position="219"/>
        <end position="235"/>
    </location>
</feature>
<feature type="compositionally biased region" description="Acidic residues" evidence="1">
    <location>
        <begin position="199"/>
        <end position="211"/>
    </location>
</feature>
<dbReference type="Proteomes" id="UP000800038">
    <property type="component" value="Unassembled WGS sequence"/>
</dbReference>
<feature type="compositionally biased region" description="Basic residues" evidence="1">
    <location>
        <begin position="656"/>
        <end position="666"/>
    </location>
</feature>
<feature type="region of interest" description="Disordered" evidence="1">
    <location>
        <begin position="276"/>
        <end position="386"/>
    </location>
</feature>
<evidence type="ECO:0000313" key="3">
    <source>
        <dbReference type="Proteomes" id="UP000800038"/>
    </source>
</evidence>
<name>A0A6A5S793_9PLEO</name>
<keyword evidence="3" id="KW-1185">Reference proteome</keyword>
<feature type="compositionally biased region" description="Low complexity" evidence="1">
    <location>
        <begin position="276"/>
        <end position="285"/>
    </location>
</feature>
<feature type="compositionally biased region" description="Low complexity" evidence="1">
    <location>
        <begin position="356"/>
        <end position="368"/>
    </location>
</feature>
<feature type="region of interest" description="Disordered" evidence="1">
    <location>
        <begin position="606"/>
        <end position="702"/>
    </location>
</feature>
<organism evidence="2 3">
    <name type="scientific">Clathrospora elynae</name>
    <dbReference type="NCBI Taxonomy" id="706981"/>
    <lineage>
        <taxon>Eukaryota</taxon>
        <taxon>Fungi</taxon>
        <taxon>Dikarya</taxon>
        <taxon>Ascomycota</taxon>
        <taxon>Pezizomycotina</taxon>
        <taxon>Dothideomycetes</taxon>
        <taxon>Pleosporomycetidae</taxon>
        <taxon>Pleosporales</taxon>
        <taxon>Diademaceae</taxon>
        <taxon>Clathrospora</taxon>
    </lineage>
</organism>
<dbReference type="AlphaFoldDB" id="A0A6A5S793"/>
<proteinExistence type="predicted"/>
<reference evidence="2" key="1">
    <citation type="journal article" date="2020" name="Stud. Mycol.">
        <title>101 Dothideomycetes genomes: a test case for predicting lifestyles and emergence of pathogens.</title>
        <authorList>
            <person name="Haridas S."/>
            <person name="Albert R."/>
            <person name="Binder M."/>
            <person name="Bloem J."/>
            <person name="Labutti K."/>
            <person name="Salamov A."/>
            <person name="Andreopoulos B."/>
            <person name="Baker S."/>
            <person name="Barry K."/>
            <person name="Bills G."/>
            <person name="Bluhm B."/>
            <person name="Cannon C."/>
            <person name="Castanera R."/>
            <person name="Culley D."/>
            <person name="Daum C."/>
            <person name="Ezra D."/>
            <person name="Gonzalez J."/>
            <person name="Henrissat B."/>
            <person name="Kuo A."/>
            <person name="Liang C."/>
            <person name="Lipzen A."/>
            <person name="Lutzoni F."/>
            <person name="Magnuson J."/>
            <person name="Mondo S."/>
            <person name="Nolan M."/>
            <person name="Ohm R."/>
            <person name="Pangilinan J."/>
            <person name="Park H.-J."/>
            <person name="Ramirez L."/>
            <person name="Alfaro M."/>
            <person name="Sun H."/>
            <person name="Tritt A."/>
            <person name="Yoshinaga Y."/>
            <person name="Zwiers L.-H."/>
            <person name="Turgeon B."/>
            <person name="Goodwin S."/>
            <person name="Spatafora J."/>
            <person name="Crous P."/>
            <person name="Grigoriev I."/>
        </authorList>
    </citation>
    <scope>NUCLEOTIDE SEQUENCE</scope>
    <source>
        <strain evidence="2">CBS 161.51</strain>
    </source>
</reference>
<accession>A0A6A5S793</accession>
<feature type="region of interest" description="Disordered" evidence="1">
    <location>
        <begin position="151"/>
        <end position="235"/>
    </location>
</feature>